<evidence type="ECO:0000256" key="1">
    <source>
        <dbReference type="SAM" id="MobiDB-lite"/>
    </source>
</evidence>
<accession>A0A392W3P4</accession>
<sequence>PTEPPARDGMFTPWGRKPNDGPFPREVQKTTLNTRKGNPNLSSPASMIPAIKR</sequence>
<protein>
    <submittedName>
        <fullName evidence="2">Uncharacterized protein</fullName>
    </submittedName>
</protein>
<proteinExistence type="predicted"/>
<keyword evidence="3" id="KW-1185">Reference proteome</keyword>
<comment type="caution">
    <text evidence="2">The sequence shown here is derived from an EMBL/GenBank/DDBJ whole genome shotgun (WGS) entry which is preliminary data.</text>
</comment>
<dbReference type="EMBL" id="LXQA011373455">
    <property type="protein sequence ID" value="MCI95016.1"/>
    <property type="molecule type" value="Genomic_DNA"/>
</dbReference>
<feature type="non-terminal residue" evidence="2">
    <location>
        <position position="1"/>
    </location>
</feature>
<reference evidence="2 3" key="1">
    <citation type="journal article" date="2018" name="Front. Plant Sci.">
        <title>Red Clover (Trifolium pratense) and Zigzag Clover (T. medium) - A Picture of Genomic Similarities and Differences.</title>
        <authorList>
            <person name="Dluhosova J."/>
            <person name="Istvanek J."/>
            <person name="Nedelnik J."/>
            <person name="Repkova J."/>
        </authorList>
    </citation>
    <scope>NUCLEOTIDE SEQUENCE [LARGE SCALE GENOMIC DNA]</scope>
    <source>
        <strain evidence="3">cv. 10/8</strain>
        <tissue evidence="2">Leaf</tissue>
    </source>
</reference>
<evidence type="ECO:0000313" key="3">
    <source>
        <dbReference type="Proteomes" id="UP000265520"/>
    </source>
</evidence>
<dbReference type="AlphaFoldDB" id="A0A392W3P4"/>
<feature type="compositionally biased region" description="Polar residues" evidence="1">
    <location>
        <begin position="29"/>
        <end position="45"/>
    </location>
</feature>
<feature type="region of interest" description="Disordered" evidence="1">
    <location>
        <begin position="1"/>
        <end position="53"/>
    </location>
</feature>
<evidence type="ECO:0000313" key="2">
    <source>
        <dbReference type="EMBL" id="MCI95016.1"/>
    </source>
</evidence>
<dbReference type="Proteomes" id="UP000265520">
    <property type="component" value="Unassembled WGS sequence"/>
</dbReference>
<organism evidence="2 3">
    <name type="scientific">Trifolium medium</name>
    <dbReference type="NCBI Taxonomy" id="97028"/>
    <lineage>
        <taxon>Eukaryota</taxon>
        <taxon>Viridiplantae</taxon>
        <taxon>Streptophyta</taxon>
        <taxon>Embryophyta</taxon>
        <taxon>Tracheophyta</taxon>
        <taxon>Spermatophyta</taxon>
        <taxon>Magnoliopsida</taxon>
        <taxon>eudicotyledons</taxon>
        <taxon>Gunneridae</taxon>
        <taxon>Pentapetalae</taxon>
        <taxon>rosids</taxon>
        <taxon>fabids</taxon>
        <taxon>Fabales</taxon>
        <taxon>Fabaceae</taxon>
        <taxon>Papilionoideae</taxon>
        <taxon>50 kb inversion clade</taxon>
        <taxon>NPAAA clade</taxon>
        <taxon>Hologalegina</taxon>
        <taxon>IRL clade</taxon>
        <taxon>Trifolieae</taxon>
        <taxon>Trifolium</taxon>
    </lineage>
</organism>
<name>A0A392W3P4_9FABA</name>